<dbReference type="EMBL" id="HACG01042072">
    <property type="protein sequence ID" value="CEK88937.1"/>
    <property type="molecule type" value="Transcribed_RNA"/>
</dbReference>
<protein>
    <submittedName>
        <fullName evidence="1">Uncharacterized protein</fullName>
    </submittedName>
</protein>
<proteinExistence type="predicted"/>
<dbReference type="AlphaFoldDB" id="A0A0B7B7U7"/>
<evidence type="ECO:0000313" key="1">
    <source>
        <dbReference type="EMBL" id="CEK88937.1"/>
    </source>
</evidence>
<sequence length="55" mass="6276">LQADPYVLGALQQMTTVILTVSEDGRMILLWESVDEYLGVTFYFDTRISVQKSYA</sequence>
<organism evidence="1">
    <name type="scientific">Arion vulgaris</name>
    <dbReference type="NCBI Taxonomy" id="1028688"/>
    <lineage>
        <taxon>Eukaryota</taxon>
        <taxon>Metazoa</taxon>
        <taxon>Spiralia</taxon>
        <taxon>Lophotrochozoa</taxon>
        <taxon>Mollusca</taxon>
        <taxon>Gastropoda</taxon>
        <taxon>Heterobranchia</taxon>
        <taxon>Euthyneura</taxon>
        <taxon>Panpulmonata</taxon>
        <taxon>Eupulmonata</taxon>
        <taxon>Stylommatophora</taxon>
        <taxon>Helicina</taxon>
        <taxon>Arionoidea</taxon>
        <taxon>Arionidae</taxon>
        <taxon>Arion</taxon>
    </lineage>
</organism>
<gene>
    <name evidence="1" type="primary">ORF167981</name>
</gene>
<name>A0A0B7B7U7_9EUPU</name>
<reference evidence="1" key="1">
    <citation type="submission" date="2014-12" db="EMBL/GenBank/DDBJ databases">
        <title>Insight into the proteome of Arion vulgaris.</title>
        <authorList>
            <person name="Aradska J."/>
            <person name="Bulat T."/>
            <person name="Smidak R."/>
            <person name="Sarate P."/>
            <person name="Gangsoo J."/>
            <person name="Sialana F."/>
            <person name="Bilban M."/>
            <person name="Lubec G."/>
        </authorList>
    </citation>
    <scope>NUCLEOTIDE SEQUENCE</scope>
    <source>
        <tissue evidence="1">Skin</tissue>
    </source>
</reference>
<feature type="non-terminal residue" evidence="1">
    <location>
        <position position="1"/>
    </location>
</feature>
<accession>A0A0B7B7U7</accession>